<proteinExistence type="predicted"/>
<evidence type="ECO:0000313" key="2">
    <source>
        <dbReference type="Proteomes" id="UP000483293"/>
    </source>
</evidence>
<protein>
    <submittedName>
        <fullName evidence="1">Uncharacterized protein</fullName>
    </submittedName>
</protein>
<gene>
    <name evidence="1" type="ORF">GFD21_10205</name>
</gene>
<sequence length="90" mass="9560">MVHAEGTSTGWATVRTTTALPAGEYTLEHTLGSGDSLFCELKSPDGTVDLFSHSSVNRATIPAGDYQMIVSVPPSKTVDQAITPILRKLN</sequence>
<name>A0A6L9SU56_9BIFI</name>
<dbReference type="Proteomes" id="UP000483293">
    <property type="component" value="Unassembled WGS sequence"/>
</dbReference>
<dbReference type="AlphaFoldDB" id="A0A6L9SU56"/>
<reference evidence="1 2" key="1">
    <citation type="submission" date="2019-10" db="EMBL/GenBank/DDBJ databases">
        <title>Bifidobacterium from non-human primates.</title>
        <authorList>
            <person name="Modesto M."/>
        </authorList>
    </citation>
    <scope>NUCLEOTIDE SEQUENCE [LARGE SCALE GENOMIC DNA]</scope>
    <source>
        <strain evidence="1 2">SMA15</strain>
    </source>
</reference>
<keyword evidence="2" id="KW-1185">Reference proteome</keyword>
<comment type="caution">
    <text evidence="1">The sequence shown here is derived from an EMBL/GenBank/DDBJ whole genome shotgun (WGS) entry which is preliminary data.</text>
</comment>
<organism evidence="1 2">
    <name type="scientific">Bifidobacterium platyrrhinorum</name>
    <dbReference type="NCBI Taxonomy" id="2661628"/>
    <lineage>
        <taxon>Bacteria</taxon>
        <taxon>Bacillati</taxon>
        <taxon>Actinomycetota</taxon>
        <taxon>Actinomycetes</taxon>
        <taxon>Bifidobacteriales</taxon>
        <taxon>Bifidobacteriaceae</taxon>
        <taxon>Bifidobacterium</taxon>
    </lineage>
</organism>
<dbReference type="EMBL" id="WHZV01000012">
    <property type="protein sequence ID" value="NEG56118.1"/>
    <property type="molecule type" value="Genomic_DNA"/>
</dbReference>
<evidence type="ECO:0000313" key="1">
    <source>
        <dbReference type="EMBL" id="NEG56118.1"/>
    </source>
</evidence>
<accession>A0A6L9SU56</accession>